<accession>A0A1V8SXI0</accession>
<reference evidence="2" key="1">
    <citation type="submission" date="2017-03" db="EMBL/GenBank/DDBJ databases">
        <title>Genomes of endolithic fungi from Antarctica.</title>
        <authorList>
            <person name="Coleine C."/>
            <person name="Masonjones S."/>
            <person name="Stajich J.E."/>
        </authorList>
    </citation>
    <scope>NUCLEOTIDE SEQUENCE [LARGE SCALE GENOMIC DNA]</scope>
    <source>
        <strain evidence="2">CCFEE 5527</strain>
    </source>
</reference>
<name>A0A1V8SXI0_9PEZI</name>
<comment type="caution">
    <text evidence="1">The sequence shown here is derived from an EMBL/GenBank/DDBJ whole genome shotgun (WGS) entry which is preliminary data.</text>
</comment>
<gene>
    <name evidence="1" type="ORF">B0A48_10424</name>
</gene>
<organism evidence="1 2">
    <name type="scientific">Cryoendolithus antarcticus</name>
    <dbReference type="NCBI Taxonomy" id="1507870"/>
    <lineage>
        <taxon>Eukaryota</taxon>
        <taxon>Fungi</taxon>
        <taxon>Dikarya</taxon>
        <taxon>Ascomycota</taxon>
        <taxon>Pezizomycotina</taxon>
        <taxon>Dothideomycetes</taxon>
        <taxon>Dothideomycetidae</taxon>
        <taxon>Cladosporiales</taxon>
        <taxon>Cladosporiaceae</taxon>
        <taxon>Cryoendolithus</taxon>
    </lineage>
</organism>
<keyword evidence="2" id="KW-1185">Reference proteome</keyword>
<evidence type="ECO:0000313" key="2">
    <source>
        <dbReference type="Proteomes" id="UP000192596"/>
    </source>
</evidence>
<proteinExistence type="predicted"/>
<dbReference type="AlphaFoldDB" id="A0A1V8SXI0"/>
<sequence>MYTSGAYTYLPMSSSCPVPSTITAPGTGTCGAPIPASATTVYSTVVRYNNITMTVTTAQYSLSSYPGSTVLSSYGVTTTLAASTATLVFTGTPQTLTYTPPATTAVVTYTTNGAVVTTTLAASTVTATSVQAASYYTVTTSVQAMTMTTTLAASTSTIVSTAPASTIVTTVSAATVYTTIPASTVISTQAASTATLTQTSAASTNYITTTTSLPPYTATLTATATGTSVIYSSTTVTVTTYPGASIVTQTSVATATATVTATGTYSYPVTQTSVTTMTVTSTLPQATQTAPAQTQTTVQTQTATAFATNTATSYSSYATTATSTTTLTVTSTLPLNTATTVSVVTATATATATVVSSVVGTSTTTITGKEAKLAEHRDADPVSSDNYSSTVHSCPHCYCDCHGDSYYNDDQQQILDRTLTVTSLATITATATLTQTCSSAAQPPGYNGITTTTTNPSAPGYTPPSGYNSTQCAFPAGQFKVRVYGTNIYLSSFFGGTTPTGQSGEVLTTTSNLAAAIGLTYTSSGQVSVTAASGAILLSDQDIAAPGAEPVYFDTNDSISNKNYSPVAWCLSQPNNVVTIQNSVATDAHVIQICTDSSGAPVVYLQTQQAADASGCTTVGLQMVT</sequence>
<dbReference type="InParanoid" id="A0A1V8SXI0"/>
<protein>
    <submittedName>
        <fullName evidence="1">Uncharacterized protein</fullName>
    </submittedName>
</protein>
<dbReference type="Proteomes" id="UP000192596">
    <property type="component" value="Unassembled WGS sequence"/>
</dbReference>
<dbReference type="EMBL" id="NAJO01000023">
    <property type="protein sequence ID" value="OQO03784.1"/>
    <property type="molecule type" value="Genomic_DNA"/>
</dbReference>
<evidence type="ECO:0000313" key="1">
    <source>
        <dbReference type="EMBL" id="OQO03784.1"/>
    </source>
</evidence>